<evidence type="ECO:0000313" key="2">
    <source>
        <dbReference type="EMBL" id="TDO21934.1"/>
    </source>
</evidence>
<dbReference type="AlphaFoldDB" id="A0A4R6IIW7"/>
<dbReference type="InterPro" id="IPR039418">
    <property type="entry name" value="LexA-like"/>
</dbReference>
<dbReference type="CDD" id="cd06529">
    <property type="entry name" value="S24_LexA-like"/>
    <property type="match status" value="1"/>
</dbReference>
<organism evidence="2 3">
    <name type="scientific">Pedobacter duraquae</name>
    <dbReference type="NCBI Taxonomy" id="425511"/>
    <lineage>
        <taxon>Bacteria</taxon>
        <taxon>Pseudomonadati</taxon>
        <taxon>Bacteroidota</taxon>
        <taxon>Sphingobacteriia</taxon>
        <taxon>Sphingobacteriales</taxon>
        <taxon>Sphingobacteriaceae</taxon>
        <taxon>Pedobacter</taxon>
    </lineage>
</organism>
<dbReference type="InterPro" id="IPR036286">
    <property type="entry name" value="LexA/Signal_pep-like_sf"/>
</dbReference>
<proteinExistence type="predicted"/>
<dbReference type="OrthoDB" id="3831186at2"/>
<feature type="domain" description="HTH cro/C1-type" evidence="1">
    <location>
        <begin position="9"/>
        <end position="63"/>
    </location>
</feature>
<dbReference type="EMBL" id="SNWM01000003">
    <property type="protein sequence ID" value="TDO21934.1"/>
    <property type="molecule type" value="Genomic_DNA"/>
</dbReference>
<gene>
    <name evidence="2" type="ORF">CLV32_3042</name>
</gene>
<dbReference type="Gene3D" id="2.10.109.10">
    <property type="entry name" value="Umud Fragment, subunit A"/>
    <property type="match status" value="1"/>
</dbReference>
<name>A0A4R6IIW7_9SPHI</name>
<dbReference type="Gene3D" id="1.10.260.40">
    <property type="entry name" value="lambda repressor-like DNA-binding domains"/>
    <property type="match status" value="1"/>
</dbReference>
<keyword evidence="3" id="KW-1185">Reference proteome</keyword>
<dbReference type="PROSITE" id="PS50943">
    <property type="entry name" value="HTH_CROC1"/>
    <property type="match status" value="1"/>
</dbReference>
<evidence type="ECO:0000259" key="1">
    <source>
        <dbReference type="PROSITE" id="PS50943"/>
    </source>
</evidence>
<dbReference type="Proteomes" id="UP000295499">
    <property type="component" value="Unassembled WGS sequence"/>
</dbReference>
<sequence length="292" mass="33045">MSDYQGKRFKDFLKANKISIVDAAKRLNVSRSAMYDFFNSKNMTRETVQKISDIFGISEMEMFFGKETFDSWVKIASNKDVGAIEGLSDSVPDTVKEAEDLIKRKVFSKSSAKNLPVNAKAIPGLTYPQEANDTPFIDLGNGDYLMLMPLVNEYAYAGYLAGFADPEYIEELPKHSIIVQKRHKGHYLGFEGVGDSMDDGTKQSIPDGSIVTGREINTNYWKSKFHTHRYKDYVIVSKDDGIIIKRIIDHDVENGIITCHSLNPDKITYPDFKVDLRDVKQIFNIVNVSSPR</sequence>
<dbReference type="GO" id="GO:0003677">
    <property type="term" value="F:DNA binding"/>
    <property type="evidence" value="ECO:0007669"/>
    <property type="project" value="InterPro"/>
</dbReference>
<dbReference type="SMART" id="SM00530">
    <property type="entry name" value="HTH_XRE"/>
    <property type="match status" value="1"/>
</dbReference>
<dbReference type="RefSeq" id="WP_133556834.1">
    <property type="nucleotide sequence ID" value="NZ_SNWM01000003.1"/>
</dbReference>
<dbReference type="SUPFAM" id="SSF51306">
    <property type="entry name" value="LexA/Signal peptidase"/>
    <property type="match status" value="1"/>
</dbReference>
<dbReference type="SUPFAM" id="SSF47413">
    <property type="entry name" value="lambda repressor-like DNA-binding domains"/>
    <property type="match status" value="1"/>
</dbReference>
<dbReference type="InterPro" id="IPR010982">
    <property type="entry name" value="Lambda_DNA-bd_dom_sf"/>
</dbReference>
<evidence type="ECO:0000313" key="3">
    <source>
        <dbReference type="Proteomes" id="UP000295499"/>
    </source>
</evidence>
<protein>
    <recommendedName>
        <fullName evidence="1">HTH cro/C1-type domain-containing protein</fullName>
    </recommendedName>
</protein>
<dbReference type="CDD" id="cd00093">
    <property type="entry name" value="HTH_XRE"/>
    <property type="match status" value="1"/>
</dbReference>
<comment type="caution">
    <text evidence="2">The sequence shown here is derived from an EMBL/GenBank/DDBJ whole genome shotgun (WGS) entry which is preliminary data.</text>
</comment>
<reference evidence="2 3" key="1">
    <citation type="submission" date="2019-03" db="EMBL/GenBank/DDBJ databases">
        <title>Genomic Encyclopedia of Archaeal and Bacterial Type Strains, Phase II (KMG-II): from individual species to whole genera.</title>
        <authorList>
            <person name="Goeker M."/>
        </authorList>
    </citation>
    <scope>NUCLEOTIDE SEQUENCE [LARGE SCALE GENOMIC DNA]</scope>
    <source>
        <strain evidence="2 3">DSM 19034</strain>
    </source>
</reference>
<dbReference type="InterPro" id="IPR001387">
    <property type="entry name" value="Cro/C1-type_HTH"/>
</dbReference>
<accession>A0A4R6IIW7</accession>